<proteinExistence type="predicted"/>
<organism evidence="1 2">
    <name type="scientific">Saguinus oedipus</name>
    <name type="common">Cotton-top tamarin</name>
    <name type="synonym">Oedipomidas oedipus</name>
    <dbReference type="NCBI Taxonomy" id="9490"/>
    <lineage>
        <taxon>Eukaryota</taxon>
        <taxon>Metazoa</taxon>
        <taxon>Chordata</taxon>
        <taxon>Craniata</taxon>
        <taxon>Vertebrata</taxon>
        <taxon>Euteleostomi</taxon>
        <taxon>Mammalia</taxon>
        <taxon>Eutheria</taxon>
        <taxon>Euarchontoglires</taxon>
        <taxon>Primates</taxon>
        <taxon>Haplorrhini</taxon>
        <taxon>Platyrrhini</taxon>
        <taxon>Cebidae</taxon>
        <taxon>Callitrichinae</taxon>
        <taxon>Saguinus</taxon>
    </lineage>
</organism>
<evidence type="ECO:0000313" key="1">
    <source>
        <dbReference type="EMBL" id="KAK2115429.1"/>
    </source>
</evidence>
<gene>
    <name evidence="1" type="ORF">P7K49_006055</name>
</gene>
<sequence length="75" mass="8295">MSPDRQSWTCGGRRAKQTLGSLCCVEIAFLMNNCWGIAIVCPPSPITKQRQSPVMTEELMMKNEDPVTLSEPIPA</sequence>
<reference evidence="1 2" key="1">
    <citation type="submission" date="2023-05" db="EMBL/GenBank/DDBJ databases">
        <title>B98-5 Cell Line De Novo Hybrid Assembly: An Optical Mapping Approach.</title>
        <authorList>
            <person name="Kananen K."/>
            <person name="Auerbach J.A."/>
            <person name="Kautto E."/>
            <person name="Blachly J.S."/>
        </authorList>
    </citation>
    <scope>NUCLEOTIDE SEQUENCE [LARGE SCALE GENOMIC DNA]</scope>
    <source>
        <strain evidence="1">B95-8</strain>
        <tissue evidence="1">Cell line</tissue>
    </source>
</reference>
<accession>A0ABQ9W1B8</accession>
<feature type="non-terminal residue" evidence="1">
    <location>
        <position position="75"/>
    </location>
</feature>
<name>A0ABQ9W1B8_SAGOE</name>
<keyword evidence="2" id="KW-1185">Reference proteome</keyword>
<comment type="caution">
    <text evidence="1">The sequence shown here is derived from an EMBL/GenBank/DDBJ whole genome shotgun (WGS) entry which is preliminary data.</text>
</comment>
<dbReference type="Proteomes" id="UP001266305">
    <property type="component" value="Unassembled WGS sequence"/>
</dbReference>
<protein>
    <submittedName>
        <fullName evidence="1">Uncharacterized protein</fullName>
    </submittedName>
</protein>
<dbReference type="EMBL" id="JASSZA010000003">
    <property type="protein sequence ID" value="KAK2115429.1"/>
    <property type="molecule type" value="Genomic_DNA"/>
</dbReference>
<evidence type="ECO:0000313" key="2">
    <source>
        <dbReference type="Proteomes" id="UP001266305"/>
    </source>
</evidence>